<reference evidence="1 2" key="1">
    <citation type="submission" date="2018-04" db="EMBL/GenBank/DDBJ databases">
        <title>Genomic Encyclopedia of Type Strains, Phase IV (KMG-IV): sequencing the most valuable type-strain genomes for metagenomic binning, comparative biology and taxonomic classification.</title>
        <authorList>
            <person name="Goeker M."/>
        </authorList>
    </citation>
    <scope>NUCLEOTIDE SEQUENCE [LARGE SCALE GENOMIC DNA]</scope>
    <source>
        <strain evidence="1 2">DSM 45771</strain>
    </source>
</reference>
<comment type="caution">
    <text evidence="1">The sequence shown here is derived from an EMBL/GenBank/DDBJ whole genome shotgun (WGS) entry which is preliminary data.</text>
</comment>
<gene>
    <name evidence="1" type="ORF">C8D89_12626</name>
</gene>
<dbReference type="Pfam" id="PF13692">
    <property type="entry name" value="Glyco_trans_1_4"/>
    <property type="match status" value="1"/>
</dbReference>
<keyword evidence="1" id="KW-0808">Transferase</keyword>
<evidence type="ECO:0000313" key="2">
    <source>
        <dbReference type="Proteomes" id="UP000245639"/>
    </source>
</evidence>
<dbReference type="EMBL" id="QEKW01000026">
    <property type="protein sequence ID" value="PVY97078.1"/>
    <property type="molecule type" value="Genomic_DNA"/>
</dbReference>
<sequence>MQSLRIVPDLRSSVVEEKPASQALLFTSQRDDAEAALLEDPSVRPFTWSRLVDAARDPDLELLEVAEPLWLGEWVRAVRYVLLVRVLRALRPGRGPVTVATYAIENLDARERLSFRALETRPVLSAVASRLAVLGLGLSVLLLDAVVFGTTGAAENYRRSFGWALRRTRHTVLTPRVSACTVCGPTVVEGARDRTVLFLGAPSERKGFPVLMEAWERSGAAVRGWQLVVADPNGPADRPVAAGVAIRVGMPRSEVHGLLRTGAVVALPSVRRPGWREQIGLPLVEGLAHGCRVVTTTETGLADDLRGHPLVVVTAPGDPESLADGLRRAMEPGDGVAGPAAAGPGCEGSTKRDVVAWWLSGGPGGPRSR</sequence>
<protein>
    <submittedName>
        <fullName evidence="1">Glycosyl transferase family 1</fullName>
    </submittedName>
</protein>
<evidence type="ECO:0000313" key="1">
    <source>
        <dbReference type="EMBL" id="PVY97078.1"/>
    </source>
</evidence>
<dbReference type="AlphaFoldDB" id="A0A2U1EAV3"/>
<dbReference type="RefSeq" id="WP_165825961.1">
    <property type="nucleotide sequence ID" value="NZ_QEKW01000026.1"/>
</dbReference>
<name>A0A2U1EAV3_9PSEU</name>
<dbReference type="GO" id="GO:0016740">
    <property type="term" value="F:transferase activity"/>
    <property type="evidence" value="ECO:0007669"/>
    <property type="project" value="UniProtKB-KW"/>
</dbReference>
<dbReference type="Gene3D" id="3.40.50.2000">
    <property type="entry name" value="Glycogen Phosphorylase B"/>
    <property type="match status" value="1"/>
</dbReference>
<proteinExistence type="predicted"/>
<organism evidence="1 2">
    <name type="scientific">Actinomycetospora cinnamomea</name>
    <dbReference type="NCBI Taxonomy" id="663609"/>
    <lineage>
        <taxon>Bacteria</taxon>
        <taxon>Bacillati</taxon>
        <taxon>Actinomycetota</taxon>
        <taxon>Actinomycetes</taxon>
        <taxon>Pseudonocardiales</taxon>
        <taxon>Pseudonocardiaceae</taxon>
        <taxon>Actinomycetospora</taxon>
    </lineage>
</organism>
<keyword evidence="2" id="KW-1185">Reference proteome</keyword>
<dbReference type="SUPFAM" id="SSF53756">
    <property type="entry name" value="UDP-Glycosyltransferase/glycogen phosphorylase"/>
    <property type="match status" value="1"/>
</dbReference>
<dbReference type="Proteomes" id="UP000245639">
    <property type="component" value="Unassembled WGS sequence"/>
</dbReference>
<accession>A0A2U1EAV3</accession>